<evidence type="ECO:0000259" key="2">
    <source>
        <dbReference type="Pfam" id="PF04326"/>
    </source>
</evidence>
<reference evidence="3" key="1">
    <citation type="submission" date="2019-08" db="EMBL/GenBank/DDBJ databases">
        <authorList>
            <person name="Kucharzyk K."/>
            <person name="Murdoch R.W."/>
            <person name="Higgins S."/>
            <person name="Loffler F."/>
        </authorList>
    </citation>
    <scope>NUCLEOTIDE SEQUENCE</scope>
</reference>
<organism evidence="3">
    <name type="scientific">bioreactor metagenome</name>
    <dbReference type="NCBI Taxonomy" id="1076179"/>
    <lineage>
        <taxon>unclassified sequences</taxon>
        <taxon>metagenomes</taxon>
        <taxon>ecological metagenomes</taxon>
    </lineage>
</organism>
<sequence length="584" mass="67594">MEIMQKLDIRPESVESIYKLYNDKQLLVNRKYQRKLVWTIKEKEKFIDSISNNLPIPLILVAITNFKGRQVFEIIDGMQRLNAIVSFIQNEFHFNGKYFNLETLAITKQLATKGKLIQRTPMLTEDECNQIIAYRLPFSVTSYDKESEIEEIFRRINSYGKTLSDHELRQAGSTGDFGSIVRNISEIIRGDVGPSDKLLLGSMRRISLNNSGLKYGIHIHDIFWSKHRILTENNIRASRDEELIAHIILSMLYNNSKNLSSTSLNKAYGIDEEDLNFNVDELIKRYGGKEFITVQFLSIYQEIKKTIESNNKIFSDLVYKNECKNTNYAFLVVFMSYYKLLVKDERKIADYSKLNNLLIGIADSVIMPHIDRISFAPIRERAIKSCVGLINECFVKREENDPVLSNGVIKLESLLRASCTESNSYDFKQGIYQFDKNKDIKEKIVKTLCSFVNKGKGSIGYVVVGVADKEETANKFEETYGIKPIKKDSFYITGIEEEAKKDGSIDSYYTKIQQYIKASDIVPESYKTQILNNIDLFRYEDRSIMIFRIEAKDDPVKFNGKFHQRQGTNVEEISNERDIWSLFI</sequence>
<dbReference type="InterPro" id="IPR004919">
    <property type="entry name" value="GmrSD_N"/>
</dbReference>
<dbReference type="Pfam" id="PF04326">
    <property type="entry name" value="SLFN_AlbA_2"/>
    <property type="match status" value="1"/>
</dbReference>
<dbReference type="AlphaFoldDB" id="A0A644UJY4"/>
<name>A0A644UJY4_9ZZZZ</name>
<dbReference type="PANTHER" id="PTHR39639:SF1">
    <property type="entry name" value="DUF262 DOMAIN-CONTAINING PROTEIN"/>
    <property type="match status" value="1"/>
</dbReference>
<dbReference type="InterPro" id="IPR038461">
    <property type="entry name" value="Schlafen_AlbA_2_dom_sf"/>
</dbReference>
<dbReference type="Pfam" id="PF03235">
    <property type="entry name" value="GmrSD_N"/>
    <property type="match status" value="1"/>
</dbReference>
<protein>
    <recommendedName>
        <fullName evidence="4">DUF262 domain-containing protein</fullName>
    </recommendedName>
</protein>
<dbReference type="Gene3D" id="3.30.950.30">
    <property type="entry name" value="Schlafen, AAA domain"/>
    <property type="match status" value="1"/>
</dbReference>
<evidence type="ECO:0000313" key="3">
    <source>
        <dbReference type="EMBL" id="MPL79336.1"/>
    </source>
</evidence>
<dbReference type="PANTHER" id="PTHR39639">
    <property type="entry name" value="CHROMOSOME 16, WHOLE GENOME SHOTGUN SEQUENCE"/>
    <property type="match status" value="1"/>
</dbReference>
<feature type="domain" description="Schlafen AlbA-2" evidence="2">
    <location>
        <begin position="421"/>
        <end position="573"/>
    </location>
</feature>
<dbReference type="InterPro" id="IPR007421">
    <property type="entry name" value="Schlafen_AlbA_2_dom"/>
</dbReference>
<gene>
    <name evidence="3" type="ORF">SDC9_25212</name>
</gene>
<comment type="caution">
    <text evidence="3">The sequence shown here is derived from an EMBL/GenBank/DDBJ whole genome shotgun (WGS) entry which is preliminary data.</text>
</comment>
<evidence type="ECO:0008006" key="4">
    <source>
        <dbReference type="Google" id="ProtNLM"/>
    </source>
</evidence>
<accession>A0A644UJY4</accession>
<dbReference type="EMBL" id="VSSQ01000125">
    <property type="protein sequence ID" value="MPL79336.1"/>
    <property type="molecule type" value="Genomic_DNA"/>
</dbReference>
<evidence type="ECO:0000259" key="1">
    <source>
        <dbReference type="Pfam" id="PF03235"/>
    </source>
</evidence>
<proteinExistence type="predicted"/>
<feature type="domain" description="GmrSD restriction endonucleases N-terminal" evidence="1">
    <location>
        <begin position="18"/>
        <end position="171"/>
    </location>
</feature>